<dbReference type="PROSITE" id="PS50181">
    <property type="entry name" value="FBOX"/>
    <property type="match status" value="1"/>
</dbReference>
<protein>
    <recommendedName>
        <fullName evidence="1">F-box domain-containing protein</fullName>
    </recommendedName>
</protein>
<dbReference type="SUPFAM" id="SSF52047">
    <property type="entry name" value="RNI-like"/>
    <property type="match status" value="1"/>
</dbReference>
<dbReference type="InterPro" id="IPR001810">
    <property type="entry name" value="F-box_dom"/>
</dbReference>
<proteinExistence type="predicted"/>
<dbReference type="AlphaFoldDB" id="A0A834Z576"/>
<evidence type="ECO:0000259" key="1">
    <source>
        <dbReference type="PROSITE" id="PS50181"/>
    </source>
</evidence>
<dbReference type="PANTHER" id="PTHR38926">
    <property type="entry name" value="F-BOX DOMAIN CONTAINING PROTEIN, EXPRESSED"/>
    <property type="match status" value="1"/>
</dbReference>
<dbReference type="OrthoDB" id="1929062at2759"/>
<dbReference type="EMBL" id="JABCRI010000009">
    <property type="protein sequence ID" value="KAF8400670.1"/>
    <property type="molecule type" value="Genomic_DNA"/>
</dbReference>
<accession>A0A834Z576</accession>
<sequence>MEELKLDCLLRILERLTLQDLITAVPFVCPSWYKASLNSLLWKDLDLSSWDTLAPRLKLAYKDEEKNISVSFKFLKFVVSRSGGSAISLHFPYDGVTLEDLTYGMSSGIGLEEANAIITNIPKIKSLDLSGSLVSYKEMVVILMGCKELEELNLKKFWNLVLDYEMFVRAKNVKNLQIEKSQVVGFCFMDANMRFSDGMELAFGSEEQHFMF</sequence>
<dbReference type="InterPro" id="IPR036047">
    <property type="entry name" value="F-box-like_dom_sf"/>
</dbReference>
<dbReference type="Gene3D" id="1.20.1280.50">
    <property type="match status" value="1"/>
</dbReference>
<name>A0A834Z576_TETSI</name>
<dbReference type="PANTHER" id="PTHR38926:SF5">
    <property type="entry name" value="F-BOX AND LEUCINE-RICH REPEAT PROTEIN 6"/>
    <property type="match status" value="1"/>
</dbReference>
<dbReference type="Gene3D" id="3.80.10.10">
    <property type="entry name" value="Ribonuclease Inhibitor"/>
    <property type="match status" value="1"/>
</dbReference>
<evidence type="ECO:0000313" key="2">
    <source>
        <dbReference type="EMBL" id="KAF8400670.1"/>
    </source>
</evidence>
<keyword evidence="3" id="KW-1185">Reference proteome</keyword>
<dbReference type="Proteomes" id="UP000655225">
    <property type="component" value="Unassembled WGS sequence"/>
</dbReference>
<dbReference type="SUPFAM" id="SSF81383">
    <property type="entry name" value="F-box domain"/>
    <property type="match status" value="1"/>
</dbReference>
<organism evidence="2 3">
    <name type="scientific">Tetracentron sinense</name>
    <name type="common">Spur-leaf</name>
    <dbReference type="NCBI Taxonomy" id="13715"/>
    <lineage>
        <taxon>Eukaryota</taxon>
        <taxon>Viridiplantae</taxon>
        <taxon>Streptophyta</taxon>
        <taxon>Embryophyta</taxon>
        <taxon>Tracheophyta</taxon>
        <taxon>Spermatophyta</taxon>
        <taxon>Magnoliopsida</taxon>
        <taxon>Trochodendrales</taxon>
        <taxon>Trochodendraceae</taxon>
        <taxon>Tetracentron</taxon>
    </lineage>
</organism>
<feature type="domain" description="F-box" evidence="1">
    <location>
        <begin position="1"/>
        <end position="45"/>
    </location>
</feature>
<gene>
    <name evidence="2" type="ORF">HHK36_013970</name>
</gene>
<evidence type="ECO:0000313" key="3">
    <source>
        <dbReference type="Proteomes" id="UP000655225"/>
    </source>
</evidence>
<dbReference type="InterPro" id="IPR032675">
    <property type="entry name" value="LRR_dom_sf"/>
</dbReference>
<reference evidence="2 3" key="1">
    <citation type="submission" date="2020-04" db="EMBL/GenBank/DDBJ databases">
        <title>Plant Genome Project.</title>
        <authorList>
            <person name="Zhang R.-G."/>
        </authorList>
    </citation>
    <scope>NUCLEOTIDE SEQUENCE [LARGE SCALE GENOMIC DNA]</scope>
    <source>
        <strain evidence="2">YNK0</strain>
        <tissue evidence="2">Leaf</tissue>
    </source>
</reference>
<comment type="caution">
    <text evidence="2">The sequence shown here is derived from an EMBL/GenBank/DDBJ whole genome shotgun (WGS) entry which is preliminary data.</text>
</comment>